<proteinExistence type="predicted"/>
<keyword evidence="2" id="KW-1185">Reference proteome</keyword>
<name>A0A7J7ZJB9_PIPKU</name>
<reference evidence="1 2" key="1">
    <citation type="journal article" date="2020" name="Nature">
        <title>Six reference-quality genomes reveal evolution of bat adaptations.</title>
        <authorList>
            <person name="Jebb D."/>
            <person name="Huang Z."/>
            <person name="Pippel M."/>
            <person name="Hughes G.M."/>
            <person name="Lavrichenko K."/>
            <person name="Devanna P."/>
            <person name="Winkler S."/>
            <person name="Jermiin L.S."/>
            <person name="Skirmuntt E.C."/>
            <person name="Katzourakis A."/>
            <person name="Burkitt-Gray L."/>
            <person name="Ray D.A."/>
            <person name="Sullivan K.A.M."/>
            <person name="Roscito J.G."/>
            <person name="Kirilenko B.M."/>
            <person name="Davalos L.M."/>
            <person name="Corthals A.P."/>
            <person name="Power M.L."/>
            <person name="Jones G."/>
            <person name="Ransome R.D."/>
            <person name="Dechmann D.K.N."/>
            <person name="Locatelli A.G."/>
            <person name="Puechmaille S.J."/>
            <person name="Fedrigo O."/>
            <person name="Jarvis E.D."/>
            <person name="Hiller M."/>
            <person name="Vernes S.C."/>
            <person name="Myers E.W."/>
            <person name="Teeling E.C."/>
        </authorList>
    </citation>
    <scope>NUCLEOTIDE SEQUENCE [LARGE SCALE GENOMIC DNA]</scope>
    <source>
        <strain evidence="1">MPipKuh1</strain>
        <tissue evidence="1">Flight muscle</tissue>
    </source>
</reference>
<sequence>MLNSSVNFEVLLNCEQDDPCSGKSITSCQHTHIYKNMTVGQINLSRENRFLSNSVNCTELERERCYFSSMKGKQDLSLFTLSSPFQKKVNLIPSFKKKNEVLFIRRHLVPFRLEITYWSSVPFFFGLRPMGQG</sequence>
<dbReference type="AlphaFoldDB" id="A0A7J7ZJB9"/>
<evidence type="ECO:0000313" key="1">
    <source>
        <dbReference type="EMBL" id="KAF6374352.1"/>
    </source>
</evidence>
<protein>
    <submittedName>
        <fullName evidence="1">Uncharacterized protein</fullName>
    </submittedName>
</protein>
<dbReference type="EMBL" id="JACAGB010000003">
    <property type="protein sequence ID" value="KAF6374352.1"/>
    <property type="molecule type" value="Genomic_DNA"/>
</dbReference>
<accession>A0A7J7ZJB9</accession>
<evidence type="ECO:0000313" key="2">
    <source>
        <dbReference type="Proteomes" id="UP000558488"/>
    </source>
</evidence>
<dbReference type="Proteomes" id="UP000558488">
    <property type="component" value="Unassembled WGS sequence"/>
</dbReference>
<organism evidence="1 2">
    <name type="scientific">Pipistrellus kuhlii</name>
    <name type="common">Kuhl's pipistrelle</name>
    <dbReference type="NCBI Taxonomy" id="59472"/>
    <lineage>
        <taxon>Eukaryota</taxon>
        <taxon>Metazoa</taxon>
        <taxon>Chordata</taxon>
        <taxon>Craniata</taxon>
        <taxon>Vertebrata</taxon>
        <taxon>Euteleostomi</taxon>
        <taxon>Mammalia</taxon>
        <taxon>Eutheria</taxon>
        <taxon>Laurasiatheria</taxon>
        <taxon>Chiroptera</taxon>
        <taxon>Yangochiroptera</taxon>
        <taxon>Vespertilionidae</taxon>
        <taxon>Pipistrellus</taxon>
    </lineage>
</organism>
<comment type="caution">
    <text evidence="1">The sequence shown here is derived from an EMBL/GenBank/DDBJ whole genome shotgun (WGS) entry which is preliminary data.</text>
</comment>
<gene>
    <name evidence="1" type="ORF">mPipKuh1_009571</name>
</gene>